<evidence type="ECO:0000256" key="3">
    <source>
        <dbReference type="ARBA" id="ARBA00023242"/>
    </source>
</evidence>
<evidence type="ECO:0000313" key="6">
    <source>
        <dbReference type="EMBL" id="CAD9555535.1"/>
    </source>
</evidence>
<gene>
    <name evidence="6" type="ORF">LDAN0321_LOCUS541</name>
    <name evidence="7" type="ORF">LDAN0321_LOCUS542</name>
</gene>
<feature type="region of interest" description="Disordered" evidence="4">
    <location>
        <begin position="254"/>
        <end position="274"/>
    </location>
</feature>
<sequence length="274" mass="29703">MAASGGESTKKGKTTIAFGAITKLKTNASVVTDEAAIQQARAIVANAASASASASASATVPVISKKDADNLVKWTERQAEQSSNNATDAKLTTTTTQSIKQPVTKTGQPICLVCKRKFVSMEKLKQHEELSALHKSNLAKLQHENANMYKDRAKERRFLYGDAAGGAMNTSTSTVREDEQMAQLQVNGPNLNKARTVLETEVVRPEDSVGAGNIGHQMLQKLGWRKGDTLGRKNKQDGEMNVKLKQDWETIETLASTSTSTYGGGKNKYSRYHQ</sequence>
<protein>
    <recommendedName>
        <fullName evidence="5">G-patch domain-containing protein</fullName>
    </recommendedName>
</protein>
<feature type="domain" description="G-patch" evidence="5">
    <location>
        <begin position="211"/>
        <end position="238"/>
    </location>
</feature>
<accession>A0A6U2LB80</accession>
<evidence type="ECO:0000313" key="7">
    <source>
        <dbReference type="EMBL" id="CAD9555539.1"/>
    </source>
</evidence>
<proteinExistence type="predicted"/>
<dbReference type="InterPro" id="IPR000467">
    <property type="entry name" value="G_patch_dom"/>
</dbReference>
<dbReference type="GO" id="GO:0003723">
    <property type="term" value="F:RNA binding"/>
    <property type="evidence" value="ECO:0007669"/>
    <property type="project" value="UniProtKB-KW"/>
</dbReference>
<reference evidence="6" key="1">
    <citation type="submission" date="2021-01" db="EMBL/GenBank/DDBJ databases">
        <authorList>
            <person name="Corre E."/>
            <person name="Pelletier E."/>
            <person name="Niang G."/>
            <person name="Scheremetjew M."/>
            <person name="Finn R."/>
            <person name="Kale V."/>
            <person name="Holt S."/>
            <person name="Cochrane G."/>
            <person name="Meng A."/>
            <person name="Brown T."/>
            <person name="Cohen L."/>
        </authorList>
    </citation>
    <scope>NUCLEOTIDE SEQUENCE</scope>
    <source>
        <strain evidence="6">B650</strain>
    </source>
</reference>
<dbReference type="PANTHER" id="PTHR13948">
    <property type="entry name" value="RNA-BINDING PROTEIN"/>
    <property type="match status" value="1"/>
</dbReference>
<dbReference type="Pfam" id="PF01585">
    <property type="entry name" value="G-patch"/>
    <property type="match status" value="1"/>
</dbReference>
<comment type="subcellular location">
    <subcellularLocation>
        <location evidence="1">Nucleus</location>
    </subcellularLocation>
</comment>
<dbReference type="AlphaFoldDB" id="A0A6U2LB80"/>
<evidence type="ECO:0000256" key="2">
    <source>
        <dbReference type="ARBA" id="ARBA00022884"/>
    </source>
</evidence>
<keyword evidence="3" id="KW-0539">Nucleus</keyword>
<evidence type="ECO:0000256" key="1">
    <source>
        <dbReference type="ARBA" id="ARBA00004123"/>
    </source>
</evidence>
<keyword evidence="2" id="KW-0694">RNA-binding</keyword>
<name>A0A6U2LB80_9STRA</name>
<evidence type="ECO:0000259" key="5">
    <source>
        <dbReference type="PROSITE" id="PS50174"/>
    </source>
</evidence>
<evidence type="ECO:0000256" key="4">
    <source>
        <dbReference type="SAM" id="MobiDB-lite"/>
    </source>
</evidence>
<dbReference type="PROSITE" id="PS50174">
    <property type="entry name" value="G_PATCH"/>
    <property type="match status" value="1"/>
</dbReference>
<dbReference type="PANTHER" id="PTHR13948:SF3">
    <property type="entry name" value="FI21118P1"/>
    <property type="match status" value="1"/>
</dbReference>
<dbReference type="EMBL" id="HBGY01000839">
    <property type="protein sequence ID" value="CAD9555535.1"/>
    <property type="molecule type" value="Transcribed_RNA"/>
</dbReference>
<dbReference type="EMBL" id="HBGY01000840">
    <property type="protein sequence ID" value="CAD9555539.1"/>
    <property type="molecule type" value="Transcribed_RNA"/>
</dbReference>
<dbReference type="GO" id="GO:0005634">
    <property type="term" value="C:nucleus"/>
    <property type="evidence" value="ECO:0007669"/>
    <property type="project" value="UniProtKB-SubCell"/>
</dbReference>
<dbReference type="GO" id="GO:0000398">
    <property type="term" value="P:mRNA splicing, via spliceosome"/>
    <property type="evidence" value="ECO:0007669"/>
    <property type="project" value="TreeGrafter"/>
</dbReference>
<dbReference type="Gene3D" id="3.30.160.60">
    <property type="entry name" value="Classic Zinc Finger"/>
    <property type="match status" value="1"/>
</dbReference>
<organism evidence="6">
    <name type="scientific">Leptocylindrus danicus</name>
    <dbReference type="NCBI Taxonomy" id="163516"/>
    <lineage>
        <taxon>Eukaryota</taxon>
        <taxon>Sar</taxon>
        <taxon>Stramenopiles</taxon>
        <taxon>Ochrophyta</taxon>
        <taxon>Bacillariophyta</taxon>
        <taxon>Coscinodiscophyceae</taxon>
        <taxon>Chaetocerotophycidae</taxon>
        <taxon>Leptocylindrales</taxon>
        <taxon>Leptocylindraceae</taxon>
        <taxon>Leptocylindrus</taxon>
    </lineage>
</organism>